<evidence type="ECO:0000313" key="1">
    <source>
        <dbReference type="EMBL" id="KAK5850015.1"/>
    </source>
</evidence>
<accession>A0AAN7WZF8</accession>
<proteinExistence type="predicted"/>
<dbReference type="EMBL" id="JAUZQC010000023">
    <property type="protein sequence ID" value="KAK5850015.1"/>
    <property type="molecule type" value="Genomic_DNA"/>
</dbReference>
<organism evidence="1 2">
    <name type="scientific">Eleginops maclovinus</name>
    <name type="common">Patagonian blennie</name>
    <name type="synonym">Eleginus maclovinus</name>
    <dbReference type="NCBI Taxonomy" id="56733"/>
    <lineage>
        <taxon>Eukaryota</taxon>
        <taxon>Metazoa</taxon>
        <taxon>Chordata</taxon>
        <taxon>Craniata</taxon>
        <taxon>Vertebrata</taxon>
        <taxon>Euteleostomi</taxon>
        <taxon>Actinopterygii</taxon>
        <taxon>Neopterygii</taxon>
        <taxon>Teleostei</taxon>
        <taxon>Neoteleostei</taxon>
        <taxon>Acanthomorphata</taxon>
        <taxon>Eupercaria</taxon>
        <taxon>Perciformes</taxon>
        <taxon>Notothenioidei</taxon>
        <taxon>Eleginopidae</taxon>
        <taxon>Eleginops</taxon>
    </lineage>
</organism>
<name>A0AAN7WZF8_ELEMC</name>
<dbReference type="Proteomes" id="UP001346869">
    <property type="component" value="Unassembled WGS sequence"/>
</dbReference>
<protein>
    <submittedName>
        <fullName evidence="1">Uncharacterized protein</fullName>
    </submittedName>
</protein>
<evidence type="ECO:0000313" key="2">
    <source>
        <dbReference type="Proteomes" id="UP001346869"/>
    </source>
</evidence>
<sequence length="147" mass="16425">MLGKTKTTKQRHEAASLTEFSASSFDHFMLQLYSHCPKECTVTKSHFSNNQEKSQETELFRDHLSLPLNSSPLLGPFFPPSSRSPPPLMISSTALLGNSIYHRFCLLGSAITDPVSKEHHSPPAISAYPLLGRARRNSARRRMKTAE</sequence>
<reference evidence="1 2" key="1">
    <citation type="journal article" date="2023" name="Genes (Basel)">
        <title>Chromosome-Level Genome Assembly and Circadian Gene Repertoire of the Patagonia Blennie Eleginops maclovinus-The Closest Ancestral Proxy of Antarctic Cryonotothenioids.</title>
        <authorList>
            <person name="Cheng C.C."/>
            <person name="Rivera-Colon A.G."/>
            <person name="Minhas B.F."/>
            <person name="Wilson L."/>
            <person name="Rayamajhi N."/>
            <person name="Vargas-Chacoff L."/>
            <person name="Catchen J.M."/>
        </authorList>
    </citation>
    <scope>NUCLEOTIDE SEQUENCE [LARGE SCALE GENOMIC DNA]</scope>
    <source>
        <strain evidence="1">JMC-PN-2008</strain>
    </source>
</reference>
<gene>
    <name evidence="1" type="ORF">PBY51_014302</name>
</gene>
<comment type="caution">
    <text evidence="1">The sequence shown here is derived from an EMBL/GenBank/DDBJ whole genome shotgun (WGS) entry which is preliminary data.</text>
</comment>
<dbReference type="AlphaFoldDB" id="A0AAN7WZF8"/>
<reference evidence="1 2" key="2">
    <citation type="journal article" date="2023" name="Mol. Biol. Evol.">
        <title>Genomics of Secondarily Temperate Adaptation in the Only Non-Antarctic Icefish.</title>
        <authorList>
            <person name="Rivera-Colon A.G."/>
            <person name="Rayamajhi N."/>
            <person name="Minhas B.F."/>
            <person name="Madrigal G."/>
            <person name="Bilyk K.T."/>
            <person name="Yoon V."/>
            <person name="Hune M."/>
            <person name="Gregory S."/>
            <person name="Cheng C.H.C."/>
            <person name="Catchen J.M."/>
        </authorList>
    </citation>
    <scope>NUCLEOTIDE SEQUENCE [LARGE SCALE GENOMIC DNA]</scope>
    <source>
        <strain evidence="1">JMC-PN-2008</strain>
    </source>
</reference>
<keyword evidence="2" id="KW-1185">Reference proteome</keyword>